<name>A0A238KK70_9RHOB</name>
<evidence type="ECO:0000256" key="1">
    <source>
        <dbReference type="SAM" id="MobiDB-lite"/>
    </source>
</evidence>
<gene>
    <name evidence="2" type="ORF">COL8621_02214</name>
</gene>
<proteinExistence type="predicted"/>
<keyword evidence="3" id="KW-1185">Reference proteome</keyword>
<dbReference type="Pfam" id="PF11747">
    <property type="entry name" value="RebB"/>
    <property type="match status" value="1"/>
</dbReference>
<feature type="compositionally biased region" description="Polar residues" evidence="1">
    <location>
        <begin position="1"/>
        <end position="12"/>
    </location>
</feature>
<dbReference type="Proteomes" id="UP000202922">
    <property type="component" value="Unassembled WGS sequence"/>
</dbReference>
<dbReference type="RefSeq" id="WP_093967394.1">
    <property type="nucleotide sequence ID" value="NZ_FXYE01000002.1"/>
</dbReference>
<dbReference type="InterPro" id="IPR021070">
    <property type="entry name" value="Killing_trait_RebB"/>
</dbReference>
<accession>A0A238KK70</accession>
<organism evidence="2 3">
    <name type="scientific">Actibacterium lipolyticum</name>
    <dbReference type="NCBI Taxonomy" id="1524263"/>
    <lineage>
        <taxon>Bacteria</taxon>
        <taxon>Pseudomonadati</taxon>
        <taxon>Pseudomonadota</taxon>
        <taxon>Alphaproteobacteria</taxon>
        <taxon>Rhodobacterales</taxon>
        <taxon>Roseobacteraceae</taxon>
        <taxon>Actibacterium</taxon>
    </lineage>
</organism>
<feature type="region of interest" description="Disordered" evidence="1">
    <location>
        <begin position="1"/>
        <end position="23"/>
    </location>
</feature>
<dbReference type="AlphaFoldDB" id="A0A238KK70"/>
<protein>
    <submittedName>
        <fullName evidence="2">Uncharacterized protein</fullName>
    </submittedName>
</protein>
<evidence type="ECO:0000313" key="2">
    <source>
        <dbReference type="EMBL" id="SMX43104.1"/>
    </source>
</evidence>
<evidence type="ECO:0000313" key="3">
    <source>
        <dbReference type="Proteomes" id="UP000202922"/>
    </source>
</evidence>
<reference evidence="3" key="1">
    <citation type="submission" date="2017-05" db="EMBL/GenBank/DDBJ databases">
        <authorList>
            <person name="Rodrigo-Torres L."/>
            <person name="Arahal R. D."/>
            <person name="Lucena T."/>
        </authorList>
    </citation>
    <scope>NUCLEOTIDE SEQUENCE [LARGE SCALE GENOMIC DNA]</scope>
    <source>
        <strain evidence="3">CECT 8621</strain>
    </source>
</reference>
<dbReference type="EMBL" id="FXYE01000002">
    <property type="protein sequence ID" value="SMX43104.1"/>
    <property type="molecule type" value="Genomic_DNA"/>
</dbReference>
<sequence>MSNTDKTATDQASDAMESPTMTSDLVVSTSPSFAIASLMISSAQSQSRALEAGVAQLSQTYMAGLATATQCVTRILGQPSDQLRQIDALIAANNLS</sequence>